<protein>
    <submittedName>
        <fullName evidence="4">PSP1-domain-containing protein</fullName>
    </submittedName>
</protein>
<dbReference type="PANTHER" id="PTHR43830:SF3">
    <property type="entry name" value="PROTEIN PSP1"/>
    <property type="match status" value="1"/>
</dbReference>
<evidence type="ECO:0000313" key="4">
    <source>
        <dbReference type="RefSeq" id="XP_033462552.1"/>
    </source>
</evidence>
<feature type="region of interest" description="Disordered" evidence="1">
    <location>
        <begin position="117"/>
        <end position="186"/>
    </location>
</feature>
<evidence type="ECO:0000259" key="2">
    <source>
        <dbReference type="PROSITE" id="PS51411"/>
    </source>
</evidence>
<feature type="compositionally biased region" description="Low complexity" evidence="1">
    <location>
        <begin position="641"/>
        <end position="681"/>
    </location>
</feature>
<dbReference type="OrthoDB" id="243127at2759"/>
<proteinExistence type="predicted"/>
<feature type="compositionally biased region" description="Polar residues" evidence="1">
    <location>
        <begin position="126"/>
        <end position="135"/>
    </location>
</feature>
<reference evidence="4" key="3">
    <citation type="submission" date="2025-08" db="UniProtKB">
        <authorList>
            <consortium name="RefSeq"/>
        </authorList>
    </citation>
    <scope>IDENTIFICATION</scope>
    <source>
        <strain evidence="4">CBS 342.82</strain>
    </source>
</reference>
<feature type="region of interest" description="Disordered" evidence="1">
    <location>
        <begin position="628"/>
        <end position="826"/>
    </location>
</feature>
<dbReference type="AlphaFoldDB" id="A0A6J3MBW8"/>
<feature type="compositionally biased region" description="Polar residues" evidence="1">
    <location>
        <begin position="698"/>
        <end position="711"/>
    </location>
</feature>
<sequence length="826" mass="90165">MRDTPLSGLAGGSIWGQQRGSFKMTDSAKRNAVMEVRRAAGNLGGTALSSGDASTPISAGTGSLPFSIPLHAHLKTGRSLSHSQGQRELPMTANNMQGNASASSGQPSTLPLALLSEEADTDTESDSGNRLTHTLSHPPIGSLVRTTTLPTIGATRNVDSDRGLVEKRSMHGDGRNSGNNDMTDHHLANSLAGLGFADSQSGRRAQWQSSLGWDHVRNLNESRRHSLAEIPTRRGSLVGAETGFFGRPYSEDVFEDDSIHNITGIPRNIAGLTADRNINTSNEHHGMSLSQNGNYEIPLNYRVPLVDLNERERNELNSIREQQAAAGMMSAWGPNNNGNRPRKQLFIVSFKCSRVDVFYLLENTGLTVREGDLVIVEADRGQDLGTVQHANVSPEVARLYKKKYSEEQYKWLMMYSHNKEGANNPNADLQRDNADRQYYASDAPSSIQGHPNFPRDSIANLKPKAIKRLAQQHEIRMLADKEGNEAKAKRTCQQKVAHLHLQMEILDAEWQWDFQKLIFYYYADHYINFKDLITELYRIYKTRIWLSAINPASFSQHAMSQPPSGIGPGAVTPFDPLGLNNAYTMAYGEDRDPYGAQMPYRIGYDTYTPNFPSIPGVPNSYAPGANPYATGFGQGTGSALPPTTGHAAPGPGQQNQQQQLQLQLQLQQHQQQLRQQQQQHLPQPPLQPPNQHYEAGAASTNDQSAVRQPFNNWYGAPGSASGLPQHQSQLAPTMPSSPPAVGDSSSRPNYSFGPRLQNNSPASSINSRTNTWDRPGSSNLSMRGPSLPSPIGTRPAAGGEDASSGNRPLSGAAMTGTSAGNKGRRW</sequence>
<dbReference type="GO" id="GO:0005737">
    <property type="term" value="C:cytoplasm"/>
    <property type="evidence" value="ECO:0007669"/>
    <property type="project" value="TreeGrafter"/>
</dbReference>
<dbReference type="RefSeq" id="XP_033462552.1">
    <property type="nucleotide sequence ID" value="XM_033607448.1"/>
</dbReference>
<evidence type="ECO:0000313" key="3">
    <source>
        <dbReference type="Proteomes" id="UP000504637"/>
    </source>
</evidence>
<feature type="compositionally biased region" description="Basic and acidic residues" evidence="1">
    <location>
        <begin position="158"/>
        <end position="174"/>
    </location>
</feature>
<reference evidence="4" key="1">
    <citation type="submission" date="2020-01" db="EMBL/GenBank/DDBJ databases">
        <authorList>
            <consortium name="DOE Joint Genome Institute"/>
            <person name="Haridas S."/>
            <person name="Albert R."/>
            <person name="Binder M."/>
            <person name="Bloem J."/>
            <person name="Labutti K."/>
            <person name="Salamov A."/>
            <person name="Andreopoulos B."/>
            <person name="Baker S.E."/>
            <person name="Barry K."/>
            <person name="Bills G."/>
            <person name="Bluhm B.H."/>
            <person name="Cannon C."/>
            <person name="Castanera R."/>
            <person name="Culley D.E."/>
            <person name="Daum C."/>
            <person name="Ezra D."/>
            <person name="Gonzalez J.B."/>
            <person name="Henrissat B."/>
            <person name="Kuo A."/>
            <person name="Liang C."/>
            <person name="Lipzen A."/>
            <person name="Lutzoni F."/>
            <person name="Magnuson J."/>
            <person name="Mondo S."/>
            <person name="Nolan M."/>
            <person name="Ohm R."/>
            <person name="Pangilinan J."/>
            <person name="Park H.-J."/>
            <person name="Ramirez L."/>
            <person name="Alfaro M."/>
            <person name="Sun H."/>
            <person name="Tritt A."/>
            <person name="Yoshinaga Y."/>
            <person name="Zwiers L.-H."/>
            <person name="Turgeon B.G."/>
            <person name="Goodwin S.B."/>
            <person name="Spatafora J.W."/>
            <person name="Crous P.W."/>
            <person name="Grigoriev I.V."/>
        </authorList>
    </citation>
    <scope>NUCLEOTIDE SEQUENCE</scope>
    <source>
        <strain evidence="4">CBS 342.82</strain>
    </source>
</reference>
<feature type="domain" description="PSP1 C-terminal" evidence="2">
    <location>
        <begin position="464"/>
        <end position="549"/>
    </location>
</feature>
<feature type="compositionally biased region" description="Polar residues" evidence="1">
    <location>
        <begin position="756"/>
        <end position="781"/>
    </location>
</feature>
<feature type="compositionally biased region" description="Polar residues" evidence="1">
    <location>
        <begin position="722"/>
        <end position="731"/>
    </location>
</feature>
<dbReference type="Pfam" id="PF04468">
    <property type="entry name" value="PSP1"/>
    <property type="match status" value="1"/>
</dbReference>
<gene>
    <name evidence="4" type="ORF">K489DRAFT_408164</name>
</gene>
<dbReference type="InterPro" id="IPR047767">
    <property type="entry name" value="PSP1-like"/>
</dbReference>
<dbReference type="InterPro" id="IPR007557">
    <property type="entry name" value="PSP1_C"/>
</dbReference>
<keyword evidence="3" id="KW-1185">Reference proteome</keyword>
<dbReference type="PANTHER" id="PTHR43830">
    <property type="entry name" value="PROTEIN PSP1"/>
    <property type="match status" value="1"/>
</dbReference>
<organism evidence="4">
    <name type="scientific">Dissoconium aciculare CBS 342.82</name>
    <dbReference type="NCBI Taxonomy" id="1314786"/>
    <lineage>
        <taxon>Eukaryota</taxon>
        <taxon>Fungi</taxon>
        <taxon>Dikarya</taxon>
        <taxon>Ascomycota</taxon>
        <taxon>Pezizomycotina</taxon>
        <taxon>Dothideomycetes</taxon>
        <taxon>Dothideomycetidae</taxon>
        <taxon>Mycosphaerellales</taxon>
        <taxon>Dissoconiaceae</taxon>
        <taxon>Dissoconium</taxon>
    </lineage>
</organism>
<evidence type="ECO:0000256" key="1">
    <source>
        <dbReference type="SAM" id="MobiDB-lite"/>
    </source>
</evidence>
<dbReference type="GeneID" id="54365248"/>
<dbReference type="Proteomes" id="UP000504637">
    <property type="component" value="Unplaced"/>
</dbReference>
<dbReference type="PROSITE" id="PS51411">
    <property type="entry name" value="PSP1_C"/>
    <property type="match status" value="1"/>
</dbReference>
<reference evidence="4" key="2">
    <citation type="submission" date="2020-04" db="EMBL/GenBank/DDBJ databases">
        <authorList>
            <consortium name="NCBI Genome Project"/>
        </authorList>
    </citation>
    <scope>NUCLEOTIDE SEQUENCE</scope>
    <source>
        <strain evidence="4">CBS 342.82</strain>
    </source>
</reference>
<accession>A0A6J3MBW8</accession>
<name>A0A6J3MBW8_9PEZI</name>